<dbReference type="InterPro" id="IPR003838">
    <property type="entry name" value="ABC3_permease_C"/>
</dbReference>
<comment type="caution">
    <text evidence="8">The sequence shown here is derived from an EMBL/GenBank/DDBJ whole genome shotgun (WGS) entry which is preliminary data.</text>
</comment>
<evidence type="ECO:0000313" key="9">
    <source>
        <dbReference type="Proteomes" id="UP000615234"/>
    </source>
</evidence>
<gene>
    <name evidence="8" type="ORF">H8S09_01980</name>
</gene>
<reference evidence="8 9" key="1">
    <citation type="submission" date="2020-08" db="EMBL/GenBank/DDBJ databases">
        <title>Genome public.</title>
        <authorList>
            <person name="Liu C."/>
            <person name="Sun Q."/>
        </authorList>
    </citation>
    <scope>NUCLEOTIDE SEQUENCE [LARGE SCALE GENOMIC DNA]</scope>
    <source>
        <strain evidence="8 9">NSJ-10</strain>
    </source>
</reference>
<evidence type="ECO:0000256" key="6">
    <source>
        <dbReference type="SAM" id="Phobius"/>
    </source>
</evidence>
<accession>A0A8I0AK29</accession>
<name>A0A8I0AK29_9FIRM</name>
<evidence type="ECO:0000256" key="1">
    <source>
        <dbReference type="ARBA" id="ARBA00004651"/>
    </source>
</evidence>
<keyword evidence="5 6" id="KW-0472">Membrane</keyword>
<comment type="subcellular location">
    <subcellularLocation>
        <location evidence="1">Cell membrane</location>
        <topology evidence="1">Multi-pass membrane protein</topology>
    </subcellularLocation>
</comment>
<dbReference type="AlphaFoldDB" id="A0A8I0AK29"/>
<dbReference type="RefSeq" id="WP_181985681.1">
    <property type="nucleotide sequence ID" value="NZ_JACOOX010000001.1"/>
</dbReference>
<feature type="transmembrane region" description="Helical" evidence="6">
    <location>
        <begin position="294"/>
        <end position="318"/>
    </location>
</feature>
<keyword evidence="4 6" id="KW-1133">Transmembrane helix</keyword>
<dbReference type="Pfam" id="PF02687">
    <property type="entry name" value="FtsX"/>
    <property type="match status" value="1"/>
</dbReference>
<feature type="transmembrane region" description="Helical" evidence="6">
    <location>
        <begin position="249"/>
        <end position="274"/>
    </location>
</feature>
<dbReference type="EMBL" id="JACOOX010000001">
    <property type="protein sequence ID" value="MBC5661671.1"/>
    <property type="molecule type" value="Genomic_DNA"/>
</dbReference>
<dbReference type="Proteomes" id="UP000615234">
    <property type="component" value="Unassembled WGS sequence"/>
</dbReference>
<evidence type="ECO:0000259" key="7">
    <source>
        <dbReference type="Pfam" id="PF02687"/>
    </source>
</evidence>
<evidence type="ECO:0000256" key="3">
    <source>
        <dbReference type="ARBA" id="ARBA00022692"/>
    </source>
</evidence>
<keyword evidence="3 6" id="KW-0812">Transmembrane</keyword>
<protein>
    <submittedName>
        <fullName evidence="8">ABC transporter permease</fullName>
    </submittedName>
</protein>
<proteinExistence type="predicted"/>
<evidence type="ECO:0000313" key="8">
    <source>
        <dbReference type="EMBL" id="MBC5661671.1"/>
    </source>
</evidence>
<keyword evidence="9" id="KW-1185">Reference proteome</keyword>
<keyword evidence="2" id="KW-1003">Cell membrane</keyword>
<evidence type="ECO:0000256" key="4">
    <source>
        <dbReference type="ARBA" id="ARBA00022989"/>
    </source>
</evidence>
<evidence type="ECO:0000256" key="2">
    <source>
        <dbReference type="ARBA" id="ARBA00022475"/>
    </source>
</evidence>
<dbReference type="GO" id="GO:0005886">
    <property type="term" value="C:plasma membrane"/>
    <property type="evidence" value="ECO:0007669"/>
    <property type="project" value="UniProtKB-SubCell"/>
</dbReference>
<evidence type="ECO:0000256" key="5">
    <source>
        <dbReference type="ARBA" id="ARBA00023136"/>
    </source>
</evidence>
<feature type="domain" description="ABC3 transporter permease C-terminal" evidence="7">
    <location>
        <begin position="207"/>
        <end position="316"/>
    </location>
</feature>
<organism evidence="8 9">
    <name type="scientific">Coprococcus hominis</name>
    <name type="common">ex Liu et al. 2022</name>
    <dbReference type="NCBI Taxonomy" id="2763039"/>
    <lineage>
        <taxon>Bacteria</taxon>
        <taxon>Bacillati</taxon>
        <taxon>Bacillota</taxon>
        <taxon>Clostridia</taxon>
        <taxon>Lachnospirales</taxon>
        <taxon>Lachnospiraceae</taxon>
        <taxon>Coprococcus</taxon>
    </lineage>
</organism>
<sequence length="331" mass="38256">MSDDYIGINYVNTGSEYVTKRDLLNCLSEIDDISNELREQIIQYDVEGIIDNNSYEFKFLYCDGKFKVAEEFKENLKKYDNLTEGTYWSDYEEANGICVALISDPAVFGEISALDSIKYVNQLKIGGKIYDIIGKQAWNEKGAMFPFSTVADEQLLTSTLISFNSAVSVKTYNQIRDVFNNYMGDKAVFEEIRTIDKDTYYTYKTVILISVFIALIAAINFMILYRYIMSTRKRTTAIFRILGLTPAKLNFMNMSECIILIVPFFILGMVLYQTVFLPRLHTYFVYMQDAYTPFVYFLLFVIFISVSLIVIGIMLLVMSRKRILELIKDRG</sequence>
<feature type="transmembrane region" description="Helical" evidence="6">
    <location>
        <begin position="206"/>
        <end position="228"/>
    </location>
</feature>